<proteinExistence type="predicted"/>
<organism evidence="1 2">
    <name type="scientific">Limobrevibacterium gyesilva</name>
    <dbReference type="NCBI Taxonomy" id="2991712"/>
    <lineage>
        <taxon>Bacteria</taxon>
        <taxon>Pseudomonadati</taxon>
        <taxon>Pseudomonadota</taxon>
        <taxon>Alphaproteobacteria</taxon>
        <taxon>Acetobacterales</taxon>
        <taxon>Acetobacteraceae</taxon>
        <taxon>Limobrevibacterium</taxon>
    </lineage>
</organism>
<evidence type="ECO:0000313" key="1">
    <source>
        <dbReference type="EMBL" id="MCW3476284.1"/>
    </source>
</evidence>
<keyword evidence="2" id="KW-1185">Reference proteome</keyword>
<accession>A0AA42CF89</accession>
<evidence type="ECO:0000313" key="2">
    <source>
        <dbReference type="Proteomes" id="UP001165679"/>
    </source>
</evidence>
<dbReference type="AlphaFoldDB" id="A0AA42CF89"/>
<protein>
    <submittedName>
        <fullName evidence="1">Uncharacterized protein</fullName>
    </submittedName>
</protein>
<reference evidence="1" key="1">
    <citation type="submission" date="2022-09" db="EMBL/GenBank/DDBJ databases">
        <title>Rhodovastum sp. nov. RN2-1 isolated from soil in Seongnam, South Korea.</title>
        <authorList>
            <person name="Le N.T."/>
        </authorList>
    </citation>
    <scope>NUCLEOTIDE SEQUENCE</scope>
    <source>
        <strain evidence="1">RN2-1</strain>
    </source>
</reference>
<dbReference type="EMBL" id="JAPDNT010000017">
    <property type="protein sequence ID" value="MCW3476284.1"/>
    <property type="molecule type" value="Genomic_DNA"/>
</dbReference>
<reference evidence="1" key="2">
    <citation type="submission" date="2022-10" db="EMBL/GenBank/DDBJ databases">
        <authorList>
            <person name="Trinh H.N."/>
        </authorList>
    </citation>
    <scope>NUCLEOTIDE SEQUENCE</scope>
    <source>
        <strain evidence="1">RN2-1</strain>
    </source>
</reference>
<dbReference type="Proteomes" id="UP001165679">
    <property type="component" value="Unassembled WGS sequence"/>
</dbReference>
<gene>
    <name evidence="1" type="ORF">OL599_17050</name>
</gene>
<comment type="caution">
    <text evidence="1">The sequence shown here is derived from an EMBL/GenBank/DDBJ whole genome shotgun (WGS) entry which is preliminary data.</text>
</comment>
<dbReference type="RefSeq" id="WP_264715051.1">
    <property type="nucleotide sequence ID" value="NZ_JAPDNT010000017.1"/>
</dbReference>
<name>A0AA42CF89_9PROT</name>
<sequence length="259" mass="28218">MANRQPPSRNQQHLVLRPEAWPEIDRRLWQAGLDPGDGLDGPAYAAGLKPITLRNAARGYGRWLAVLAALGELDPSADPAGRVTRQRAGAYLRALRVAGNSNNTIIARFMELRMALRVMRPEADAAFAWLTAPGGRSLASRLPVDRRPIEAIDARVLAGWGRQLMDDAVSLADPRRRGMQFRNGLLIMLLALRAPRLRSIAALRLGRQVLCQGGGARIALEVAGVKNERRLEYGVPADALPYEGIASVVSQTTLRANVS</sequence>